<accession>A0ABP8BE08</accession>
<gene>
    <name evidence="3" type="ORF">GCM10022252_63960</name>
</gene>
<feature type="transmembrane region" description="Helical" evidence="2">
    <location>
        <begin position="860"/>
        <end position="878"/>
    </location>
</feature>
<dbReference type="InterPro" id="IPR058062">
    <property type="entry name" value="SCO7613_C"/>
</dbReference>
<feature type="transmembrane region" description="Helical" evidence="2">
    <location>
        <begin position="418"/>
        <end position="439"/>
    </location>
</feature>
<feature type="compositionally biased region" description="Basic and acidic residues" evidence="1">
    <location>
        <begin position="36"/>
        <end position="54"/>
    </location>
</feature>
<evidence type="ECO:0000313" key="4">
    <source>
        <dbReference type="Proteomes" id="UP001501251"/>
    </source>
</evidence>
<feature type="transmembrane region" description="Helical" evidence="2">
    <location>
        <begin position="747"/>
        <end position="769"/>
    </location>
</feature>
<feature type="transmembrane region" description="Helical" evidence="2">
    <location>
        <begin position="214"/>
        <end position="233"/>
    </location>
</feature>
<feature type="transmembrane region" description="Helical" evidence="2">
    <location>
        <begin position="511"/>
        <end position="531"/>
    </location>
</feature>
<proteinExistence type="predicted"/>
<dbReference type="Proteomes" id="UP001501251">
    <property type="component" value="Unassembled WGS sequence"/>
</dbReference>
<feature type="transmembrane region" description="Helical" evidence="2">
    <location>
        <begin position="1052"/>
        <end position="1069"/>
    </location>
</feature>
<keyword evidence="2" id="KW-1133">Transmembrane helix</keyword>
<feature type="transmembrane region" description="Helical" evidence="2">
    <location>
        <begin position="836"/>
        <end position="853"/>
    </location>
</feature>
<evidence type="ECO:0000256" key="2">
    <source>
        <dbReference type="SAM" id="Phobius"/>
    </source>
</evidence>
<feature type="transmembrane region" description="Helical" evidence="2">
    <location>
        <begin position="618"/>
        <end position="638"/>
    </location>
</feature>
<feature type="compositionally biased region" description="Gly residues" evidence="1">
    <location>
        <begin position="401"/>
        <end position="415"/>
    </location>
</feature>
<feature type="transmembrane region" description="Helical" evidence="2">
    <location>
        <begin position="669"/>
        <end position="687"/>
    </location>
</feature>
<feature type="transmembrane region" description="Helical" evidence="2">
    <location>
        <begin position="588"/>
        <end position="611"/>
    </location>
</feature>
<organism evidence="3 4">
    <name type="scientific">Streptosporangium oxazolinicum</name>
    <dbReference type="NCBI Taxonomy" id="909287"/>
    <lineage>
        <taxon>Bacteria</taxon>
        <taxon>Bacillati</taxon>
        <taxon>Actinomycetota</taxon>
        <taxon>Actinomycetes</taxon>
        <taxon>Streptosporangiales</taxon>
        <taxon>Streptosporangiaceae</taxon>
        <taxon>Streptosporangium</taxon>
    </lineage>
</organism>
<protein>
    <recommendedName>
        <fullName evidence="5">Integral membrane protein</fullName>
    </recommendedName>
</protein>
<feature type="compositionally biased region" description="Basic and acidic residues" evidence="1">
    <location>
        <begin position="302"/>
        <end position="315"/>
    </location>
</feature>
<name>A0ABP8BE08_9ACTN</name>
<keyword evidence="4" id="KW-1185">Reference proteome</keyword>
<feature type="transmembrane region" description="Helical" evidence="2">
    <location>
        <begin position="127"/>
        <end position="148"/>
    </location>
</feature>
<feature type="transmembrane region" description="Helical" evidence="2">
    <location>
        <begin position="935"/>
        <end position="952"/>
    </location>
</feature>
<reference evidence="4" key="1">
    <citation type="journal article" date="2019" name="Int. J. Syst. Evol. Microbiol.">
        <title>The Global Catalogue of Microorganisms (GCM) 10K type strain sequencing project: providing services to taxonomists for standard genome sequencing and annotation.</title>
        <authorList>
            <consortium name="The Broad Institute Genomics Platform"/>
            <consortium name="The Broad Institute Genome Sequencing Center for Infectious Disease"/>
            <person name="Wu L."/>
            <person name="Ma J."/>
        </authorList>
    </citation>
    <scope>NUCLEOTIDE SEQUENCE [LARGE SCALE GENOMIC DNA]</scope>
    <source>
        <strain evidence="4">JCM 17388</strain>
    </source>
</reference>
<feature type="transmembrane region" description="Helical" evidence="2">
    <location>
        <begin position="884"/>
        <end position="903"/>
    </location>
</feature>
<feature type="region of interest" description="Disordered" evidence="1">
    <location>
        <begin position="393"/>
        <end position="415"/>
    </location>
</feature>
<feature type="compositionally biased region" description="Low complexity" evidence="1">
    <location>
        <begin position="100"/>
        <end position="111"/>
    </location>
</feature>
<feature type="transmembrane region" description="Helical" evidence="2">
    <location>
        <begin position="1129"/>
        <end position="1148"/>
    </location>
</feature>
<evidence type="ECO:0000313" key="3">
    <source>
        <dbReference type="EMBL" id="GAA4204624.1"/>
    </source>
</evidence>
<feature type="transmembrane region" description="Helical" evidence="2">
    <location>
        <begin position="1154"/>
        <end position="1171"/>
    </location>
</feature>
<evidence type="ECO:0008006" key="5">
    <source>
        <dbReference type="Google" id="ProtNLM"/>
    </source>
</evidence>
<comment type="caution">
    <text evidence="3">The sequence shown here is derived from an EMBL/GenBank/DDBJ whole genome shotgun (WGS) entry which is preliminary data.</text>
</comment>
<feature type="region of interest" description="Disordered" evidence="1">
    <location>
        <begin position="293"/>
        <end position="348"/>
    </location>
</feature>
<keyword evidence="2" id="KW-0472">Membrane</keyword>
<feature type="transmembrane region" description="Helical" evidence="2">
    <location>
        <begin position="186"/>
        <end position="202"/>
    </location>
</feature>
<sequence length="1241" mass="124709">MAAELWRLDGALAGLRAREAELLTRRGHLLGLLGQERAERERAGRERGRREPAERGSAGQERAEREPVGQAQGGREPAERESAGQEQARLAGGEPAGRSEAAPEPAGRPRAVSGPGKDFSPRAVQNLLLGLGGLLLVVAAVVFTVVNWGSMGLGGRAAILAAVTGLTFAVPGLLVRRGLVTTAETIAMLGAVLLFLDGYAARRTGLAGADGLSGPHYAALLFALVALAMAGYSRLLPLRLPLPVAIVLAQFPLPLLALDETASWITAALAATAAADAAVLVFHVAGRSSGPLGIGAAVPTGSERDRAEGTARAEIDVEGASGDGAQGATDDPVRLGRGGVPGEAPGIPGEAPGVAVDAPNVPGVVGEVPNVPGVPGDASDVLGEASGVPGEALGVSEEAPGGRGEVSGRGGASGGRGALRTVAVCFGVVWGVGVCHGLLESLLRLLAPFHGDAPAIVSLWEALLLVTLAVIGLAVARGVRDTGRLSVVTAVSALVLTAGLAAPAWPLLPPTWWAVPYTVAALLTVVIMLYAPGLDEPRVRSAGAVSAGVLAAATALPFVNDVIFTLFAPFNRLGDVWSGSPGFADAQLIAPFPQFPVVAGLLAVASALAAARGRAAMGFAALAAGTLATAVAPVAFGWGHGVDLAVLSALAVVLVTGMTLAGRPRWARAFAIAAGAVSTVATVTALAERSSTYATLGVLLVAWGAAAFAARVRGAAAVSLVAGVLSATGLMWAVSAGTRWLPSGDGLSLSLAAGAVLAALAVLLVPRVGSTAGPSAEGTPGENGDLRRSAGLALSVVLAVLAVLSAHAAVTAILGFHRPLVRPWTAVTGPGGGHPTLVAVVVLVAVAAVLVSWQVARRRGATRAVLLAWPAVLVALPVSVALPYGVEVGLFVAGVVPTAWVAARSRANAVFGGVAALWTAFVAVSWALMSEPATLVVLPAVAVIAVAVVLGDRARDRTGTEAGAAPVMFGDRVVAPVAAGLATLLAGGEALAAGLALDWPVRHAAFGPLAVACAAAVVAGRFRKASFAVGVEAAGYALVGAGLPLASADLPLASLACAVAGVLMTGTALRPDRRWAGYAGTGLLLLASWLRLLASDISVIEAYTVPFSLVLLGFGWWRARGGKMSSWGAYGPGLVSSLVPSTFALLAGSGWLRPLLLGVVSLAVLLAGARLRLQAPAVLGGLTVAVVALHELAPWIAEVVVLVPRWVPMALGGLLLVVVGATYEARLRDVRRLRGAIGRMR</sequence>
<feature type="transmembrane region" description="Helical" evidence="2">
    <location>
        <begin position="1027"/>
        <end position="1046"/>
    </location>
</feature>
<feature type="transmembrane region" description="Helical" evidence="2">
    <location>
        <begin position="644"/>
        <end position="662"/>
    </location>
</feature>
<feature type="region of interest" description="Disordered" evidence="1">
    <location>
        <begin position="32"/>
        <end position="117"/>
    </location>
</feature>
<evidence type="ECO:0000256" key="1">
    <source>
        <dbReference type="SAM" id="MobiDB-lite"/>
    </source>
</evidence>
<feature type="transmembrane region" description="Helical" evidence="2">
    <location>
        <begin position="459"/>
        <end position="476"/>
    </location>
</feature>
<dbReference type="NCBIfam" id="NF047321">
    <property type="entry name" value="SCO7613_CTERM"/>
    <property type="match status" value="1"/>
</dbReference>
<feature type="transmembrane region" description="Helical" evidence="2">
    <location>
        <begin position="910"/>
        <end position="929"/>
    </location>
</feature>
<feature type="transmembrane region" description="Helical" evidence="2">
    <location>
        <begin position="1100"/>
        <end position="1117"/>
    </location>
</feature>
<feature type="transmembrane region" description="Helical" evidence="2">
    <location>
        <begin position="973"/>
        <end position="997"/>
    </location>
</feature>
<feature type="transmembrane region" description="Helical" evidence="2">
    <location>
        <begin position="485"/>
        <end position="505"/>
    </location>
</feature>
<feature type="transmembrane region" description="Helical" evidence="2">
    <location>
        <begin position="1076"/>
        <end position="1094"/>
    </location>
</feature>
<feature type="transmembrane region" description="Helical" evidence="2">
    <location>
        <begin position="543"/>
        <end position="568"/>
    </location>
</feature>
<keyword evidence="2" id="KW-0812">Transmembrane</keyword>
<dbReference type="EMBL" id="BAABAQ010000014">
    <property type="protein sequence ID" value="GAA4204624.1"/>
    <property type="molecule type" value="Genomic_DNA"/>
</dbReference>
<feature type="transmembrane region" description="Helical" evidence="2">
    <location>
        <begin position="693"/>
        <end position="710"/>
    </location>
</feature>
<feature type="transmembrane region" description="Helical" evidence="2">
    <location>
        <begin position="1178"/>
        <end position="1197"/>
    </location>
</feature>
<feature type="transmembrane region" description="Helical" evidence="2">
    <location>
        <begin position="154"/>
        <end position="174"/>
    </location>
</feature>
<feature type="transmembrane region" description="Helical" evidence="2">
    <location>
        <begin position="1003"/>
        <end position="1020"/>
    </location>
</feature>
<feature type="transmembrane region" description="Helical" evidence="2">
    <location>
        <begin position="1203"/>
        <end position="1223"/>
    </location>
</feature>
<feature type="transmembrane region" description="Helical" evidence="2">
    <location>
        <begin position="790"/>
        <end position="816"/>
    </location>
</feature>
<feature type="transmembrane region" description="Helical" evidence="2">
    <location>
        <begin position="717"/>
        <end position="735"/>
    </location>
</feature>